<evidence type="ECO:0000313" key="1">
    <source>
        <dbReference type="EMBL" id="CAB4172042.1"/>
    </source>
</evidence>
<dbReference type="EMBL" id="LR797317">
    <property type="protein sequence ID" value="CAB4202285.1"/>
    <property type="molecule type" value="Genomic_DNA"/>
</dbReference>
<organism evidence="1">
    <name type="scientific">uncultured Caudovirales phage</name>
    <dbReference type="NCBI Taxonomy" id="2100421"/>
    <lineage>
        <taxon>Viruses</taxon>
        <taxon>Duplodnaviria</taxon>
        <taxon>Heunggongvirae</taxon>
        <taxon>Uroviricota</taxon>
        <taxon>Caudoviricetes</taxon>
        <taxon>Peduoviridae</taxon>
        <taxon>Maltschvirus</taxon>
        <taxon>Maltschvirus maltsch</taxon>
    </lineage>
</organism>
<dbReference type="EMBL" id="LR796869">
    <property type="protein sequence ID" value="CAB4172042.1"/>
    <property type="molecule type" value="Genomic_DNA"/>
</dbReference>
<gene>
    <name evidence="2" type="ORF">UFOVP1014_27</name>
    <name evidence="3" type="ORF">UFOVP1368_1</name>
    <name evidence="4" type="ORF">UFOVP1552_8</name>
    <name evidence="1" type="ORF">UFOVP933_42</name>
</gene>
<evidence type="ECO:0000313" key="3">
    <source>
        <dbReference type="EMBL" id="CAB4202285.1"/>
    </source>
</evidence>
<dbReference type="EMBL" id="LR798398">
    <property type="protein sequence ID" value="CAB5229177.1"/>
    <property type="molecule type" value="Genomic_DNA"/>
</dbReference>
<reference evidence="1" key="1">
    <citation type="submission" date="2020-05" db="EMBL/GenBank/DDBJ databases">
        <authorList>
            <person name="Chiriac C."/>
            <person name="Salcher M."/>
            <person name="Ghai R."/>
            <person name="Kavagutti S V."/>
        </authorList>
    </citation>
    <scope>NUCLEOTIDE SEQUENCE</scope>
</reference>
<dbReference type="EMBL" id="LR796952">
    <property type="protein sequence ID" value="CAB4177642.1"/>
    <property type="molecule type" value="Genomic_DNA"/>
</dbReference>
<protein>
    <submittedName>
        <fullName evidence="1">Uncharacterized protein</fullName>
    </submittedName>
</protein>
<sequence>MPFYMRESVHMIQQKIARILSGDPFEPDHWMDIEGYARLVSIELGAKNDGTSQQSTN</sequence>
<evidence type="ECO:0000313" key="2">
    <source>
        <dbReference type="EMBL" id="CAB4177642.1"/>
    </source>
</evidence>
<proteinExistence type="predicted"/>
<evidence type="ECO:0000313" key="4">
    <source>
        <dbReference type="EMBL" id="CAB5229177.1"/>
    </source>
</evidence>
<name>A0A6J5PLP1_9CAUD</name>
<accession>A0A6J5PLP1</accession>